<comment type="similarity">
    <text evidence="1">Belongs to the universal ribosomal protein uS8 family.</text>
</comment>
<geneLocation type="mitochondrion" evidence="4"/>
<evidence type="ECO:0000256" key="3">
    <source>
        <dbReference type="ARBA" id="ARBA00023274"/>
    </source>
</evidence>
<dbReference type="GO" id="GO:1990904">
    <property type="term" value="C:ribonucleoprotein complex"/>
    <property type="evidence" value="ECO:0007669"/>
    <property type="project" value="UniProtKB-KW"/>
</dbReference>
<dbReference type="PANTHER" id="PTHR11758">
    <property type="entry name" value="40S RIBOSOMAL PROTEIN S15A"/>
    <property type="match status" value="1"/>
</dbReference>
<dbReference type="GO" id="GO:0006412">
    <property type="term" value="P:translation"/>
    <property type="evidence" value="ECO:0007669"/>
    <property type="project" value="InterPro"/>
</dbReference>
<dbReference type="EMBL" id="MN662311">
    <property type="protein sequence ID" value="QGN73926.1"/>
    <property type="molecule type" value="Genomic_DNA"/>
</dbReference>
<dbReference type="GO" id="GO:0005737">
    <property type="term" value="C:cytoplasm"/>
    <property type="evidence" value="ECO:0007669"/>
    <property type="project" value="UniProtKB-ARBA"/>
</dbReference>
<evidence type="ECO:0000256" key="1">
    <source>
        <dbReference type="ARBA" id="ARBA00006471"/>
    </source>
</evidence>
<dbReference type="InterPro" id="IPR000630">
    <property type="entry name" value="Ribosomal_uS8"/>
</dbReference>
<keyword evidence="3" id="KW-0687">Ribonucleoprotein</keyword>
<dbReference type="FunFam" id="3.30.1490.10:FF:000001">
    <property type="entry name" value="30S ribosomal protein S8"/>
    <property type="match status" value="1"/>
</dbReference>
<reference evidence="4" key="1">
    <citation type="submission" date="2019-11" db="EMBL/GenBank/DDBJ databases">
        <title>Complete mitogenomes of the marine picoplanktonic green algae Prasinoderma sp. MBIC 10622 and Prasinococcus capsulatus CCMP 1194 (Palmophyllophyceae).</title>
        <authorList>
            <person name="Turmel M."/>
            <person name="Otis C."/>
            <person name="Lemieux C."/>
        </authorList>
    </citation>
    <scope>NUCLEOTIDE SEQUENCE</scope>
</reference>
<proteinExistence type="inferred from homology"/>
<dbReference type="InterPro" id="IPR035987">
    <property type="entry name" value="Ribosomal_uS8_sf"/>
</dbReference>
<dbReference type="Gene3D" id="3.30.1370.30">
    <property type="match status" value="1"/>
</dbReference>
<dbReference type="SUPFAM" id="SSF56047">
    <property type="entry name" value="Ribosomal protein S8"/>
    <property type="match status" value="1"/>
</dbReference>
<keyword evidence="2 4" id="KW-0689">Ribosomal protein</keyword>
<evidence type="ECO:0000313" key="4">
    <source>
        <dbReference type="EMBL" id="QGN73926.1"/>
    </source>
</evidence>
<dbReference type="GO" id="GO:0003735">
    <property type="term" value="F:structural constituent of ribosome"/>
    <property type="evidence" value="ECO:0007669"/>
    <property type="project" value="InterPro"/>
</dbReference>
<name>A0A650AKZ4_9CHLO</name>
<keyword evidence="4" id="KW-0496">Mitochondrion</keyword>
<dbReference type="HAMAP" id="MF_01302_B">
    <property type="entry name" value="Ribosomal_uS8_B"/>
    <property type="match status" value="1"/>
</dbReference>
<dbReference type="Pfam" id="PF00410">
    <property type="entry name" value="Ribosomal_S8"/>
    <property type="match status" value="1"/>
</dbReference>
<accession>A0A650AKZ4</accession>
<gene>
    <name evidence="4" type="primary">rps8</name>
</gene>
<protein>
    <submittedName>
        <fullName evidence="4">Ribosomal protein S8</fullName>
    </submittedName>
</protein>
<evidence type="ECO:0000256" key="2">
    <source>
        <dbReference type="ARBA" id="ARBA00022980"/>
    </source>
</evidence>
<sequence>MKRLNNLLSSILNGQRSRKLVVSVPYSRACHEIIDILVHEGYIRGVCSDGTTMKVFLRYYNNTPVICGAHRVSRSSRRVYSSAQDLPKPQQGLGLAIISTTKGFLSDRDARKLRIGGEIMCIIW</sequence>
<organism evidence="4">
    <name type="scientific">prasinophyte sp. MBIC10622</name>
    <dbReference type="NCBI Taxonomy" id="156113"/>
    <lineage>
        <taxon>Eukaryota</taxon>
        <taxon>Viridiplantae</taxon>
        <taxon>Chlorophyta</taxon>
    </lineage>
</organism>
<dbReference type="GO" id="GO:0005840">
    <property type="term" value="C:ribosome"/>
    <property type="evidence" value="ECO:0007669"/>
    <property type="project" value="UniProtKB-KW"/>
</dbReference>
<dbReference type="Gene3D" id="3.30.1490.10">
    <property type="match status" value="1"/>
</dbReference>
<dbReference type="AlphaFoldDB" id="A0A650AKZ4"/>
<dbReference type="NCBIfam" id="NF001109">
    <property type="entry name" value="PRK00136.1"/>
    <property type="match status" value="1"/>
</dbReference>